<evidence type="ECO:0000256" key="10">
    <source>
        <dbReference type="ARBA" id="ARBA00022723"/>
    </source>
</evidence>
<comment type="pathway">
    <text evidence="3">Pyrimidine metabolism; UMP biosynthesis via de novo pathway; orotate from (S)-dihydroorotate (NAD(+) route): step 1/1.</text>
</comment>
<dbReference type="GO" id="GO:0005737">
    <property type="term" value="C:cytoplasm"/>
    <property type="evidence" value="ECO:0007669"/>
    <property type="project" value="InterPro"/>
</dbReference>
<evidence type="ECO:0000256" key="20">
    <source>
        <dbReference type="ARBA" id="ARBA00048792"/>
    </source>
</evidence>
<keyword evidence="9" id="KW-0288">FMN</keyword>
<feature type="domain" description="4Fe-4S ferredoxin-type" evidence="25">
    <location>
        <begin position="369"/>
        <end position="398"/>
    </location>
</feature>
<dbReference type="InterPro" id="IPR005720">
    <property type="entry name" value="Dihydroorotate_DH_cat"/>
</dbReference>
<keyword evidence="11 27" id="KW-0560">Oxidoreductase</keyword>
<evidence type="ECO:0000256" key="11">
    <source>
        <dbReference type="ARBA" id="ARBA00023002"/>
    </source>
</evidence>
<dbReference type="PANTHER" id="PTHR43073">
    <property type="entry name" value="DIHYDROPYRIMIDINE DEHYDROGENASE [NADP(+)]"/>
    <property type="match status" value="1"/>
</dbReference>
<comment type="subunit">
    <text evidence="23">Heterotetramer of 2 PreA and 2 PreT subunits.</text>
</comment>
<dbReference type="Proteomes" id="UP000280586">
    <property type="component" value="Chromosome"/>
</dbReference>
<evidence type="ECO:0000256" key="5">
    <source>
        <dbReference type="ARBA" id="ARBA00010804"/>
    </source>
</evidence>
<dbReference type="GeneID" id="303561955"/>
<sequence>MKKKDLSIEFCGVKCENPFFLSSSPVGNCYEMCAKAFETGWGGVVFKTIGFFKPNEVSPRFTNLRKESTSFIGFKNMEQIAEHSLEENLDALRKLKENYPTKVVVASIMGQNEKEWEELAKLVTEAGSDIIECNFSCPQMTSHDMGSDVGQNPELVKSYCKAVRRGTNLPILAKMTPNIGDMTVPAIASIEGGADGLATINTIKSITQIDFDKMTALPIINGKSSVSGYSGKAVKPIALRFIYELRKNEKLKNIPISGIGGIETWEDALEFILLGSSNLQVTTAVMQYGYRIVEDMISGLSHFMDEKGFDKLEDMVGLAVKNVIPAEDLDRGYIIYPKFNEETCVGCGRCYISCYDGGHQAIKWNNENRKPMLNKDKCVGCHLCANVCPTESISKGEIEFKNGEKEKKIIF</sequence>
<evidence type="ECO:0000256" key="24">
    <source>
        <dbReference type="ARBA" id="ARBA00049728"/>
    </source>
</evidence>
<evidence type="ECO:0000256" key="8">
    <source>
        <dbReference type="ARBA" id="ARBA00022630"/>
    </source>
</evidence>
<organism evidence="26 28">
    <name type="scientific">Clostridium septicum</name>
    <dbReference type="NCBI Taxonomy" id="1504"/>
    <lineage>
        <taxon>Bacteria</taxon>
        <taxon>Bacillati</taxon>
        <taxon>Bacillota</taxon>
        <taxon>Clostridia</taxon>
        <taxon>Eubacteriales</taxon>
        <taxon>Clostridiaceae</taxon>
        <taxon>Clostridium</taxon>
    </lineage>
</organism>
<comment type="catalytic activity">
    <reaction evidence="20">
        <text>5,6-dihydrouracil + NAD(+) = uracil + NADH + H(+)</text>
        <dbReference type="Rhea" id="RHEA:20189"/>
        <dbReference type="ChEBI" id="CHEBI:15378"/>
        <dbReference type="ChEBI" id="CHEBI:15901"/>
        <dbReference type="ChEBI" id="CHEBI:17568"/>
        <dbReference type="ChEBI" id="CHEBI:57540"/>
        <dbReference type="ChEBI" id="CHEBI:57945"/>
        <dbReference type="EC" id="1.3.1.1"/>
    </reaction>
</comment>
<evidence type="ECO:0000313" key="27">
    <source>
        <dbReference type="EMBL" id="USS02201.1"/>
    </source>
</evidence>
<evidence type="ECO:0000256" key="15">
    <source>
        <dbReference type="ARBA" id="ARBA00029718"/>
    </source>
</evidence>
<dbReference type="SUPFAM" id="SSF54862">
    <property type="entry name" value="4Fe-4S ferredoxins"/>
    <property type="match status" value="1"/>
</dbReference>
<dbReference type="EMBL" id="CP023671">
    <property type="protein sequence ID" value="AYE35596.1"/>
    <property type="molecule type" value="Genomic_DNA"/>
</dbReference>
<dbReference type="PANTHER" id="PTHR43073:SF2">
    <property type="entry name" value="DIHYDROPYRIMIDINE DEHYDROGENASE [NADP(+)]"/>
    <property type="match status" value="1"/>
</dbReference>
<dbReference type="Gene3D" id="3.30.70.20">
    <property type="match status" value="1"/>
</dbReference>
<keyword evidence="8" id="KW-0285">Flavoprotein</keyword>
<evidence type="ECO:0000256" key="14">
    <source>
        <dbReference type="ARBA" id="ARBA00023027"/>
    </source>
</evidence>
<evidence type="ECO:0000256" key="9">
    <source>
        <dbReference type="ARBA" id="ARBA00022643"/>
    </source>
</evidence>
<dbReference type="GO" id="GO:0004159">
    <property type="term" value="F:dihydropyrimidine dehydrogenase (NAD+) activity"/>
    <property type="evidence" value="ECO:0007669"/>
    <property type="project" value="UniProtKB-EC"/>
</dbReference>
<keyword evidence="29" id="KW-1185">Reference proteome</keyword>
<dbReference type="GO" id="GO:0004589">
    <property type="term" value="F:dihydroorotate dehydrogenase (NAD+) activity"/>
    <property type="evidence" value="ECO:0007669"/>
    <property type="project" value="UniProtKB-EC"/>
</dbReference>
<protein>
    <recommendedName>
        <fullName evidence="7">Dihydroorotate dehydrogenase B (NAD(+)), catalytic subunit</fullName>
        <ecNumber evidence="24">1.3.1.1</ecNumber>
        <ecNumber evidence="6">1.3.1.14</ecNumber>
    </recommendedName>
    <alternativeName>
        <fullName evidence="15">Dihydroorotate oxidase B</fullName>
    </alternativeName>
    <alternativeName>
        <fullName evidence="18">Dihydrothymine dehydrogenase</fullName>
    </alternativeName>
    <alternativeName>
        <fullName evidence="16">Dihydrouracil dehydrogenase</fullName>
    </alternativeName>
    <alternativeName>
        <fullName evidence="17">Orotate reductase (NADH)</fullName>
    </alternativeName>
</protein>
<evidence type="ECO:0000256" key="18">
    <source>
        <dbReference type="ARBA" id="ARBA00032722"/>
    </source>
</evidence>
<dbReference type="Pfam" id="PF01180">
    <property type="entry name" value="DHO_dh"/>
    <property type="match status" value="1"/>
</dbReference>
<dbReference type="InterPro" id="IPR017896">
    <property type="entry name" value="4Fe4S_Fe-S-bd"/>
</dbReference>
<comment type="cofactor">
    <cofactor evidence="1">
        <name>FMN</name>
        <dbReference type="ChEBI" id="CHEBI:58210"/>
    </cofactor>
</comment>
<dbReference type="GO" id="GO:0051536">
    <property type="term" value="F:iron-sulfur cluster binding"/>
    <property type="evidence" value="ECO:0007669"/>
    <property type="project" value="UniProtKB-KW"/>
</dbReference>
<dbReference type="InterPro" id="IPR017900">
    <property type="entry name" value="4Fe4S_Fe_S_CS"/>
</dbReference>
<keyword evidence="13" id="KW-0411">Iron-sulfur</keyword>
<comment type="function">
    <text evidence="2">Catalyzes the conversion of dihydroorotate to orotate with NAD(+) as electron acceptor.</text>
</comment>
<dbReference type="OrthoDB" id="9794954at2"/>
<dbReference type="PROSITE" id="PS00198">
    <property type="entry name" value="4FE4S_FER_1"/>
    <property type="match status" value="1"/>
</dbReference>
<evidence type="ECO:0000256" key="6">
    <source>
        <dbReference type="ARBA" id="ARBA00012061"/>
    </source>
</evidence>
<evidence type="ECO:0000256" key="12">
    <source>
        <dbReference type="ARBA" id="ARBA00023004"/>
    </source>
</evidence>
<evidence type="ECO:0000256" key="1">
    <source>
        <dbReference type="ARBA" id="ARBA00001917"/>
    </source>
</evidence>
<proteinExistence type="inferred from homology"/>
<evidence type="ECO:0000256" key="19">
    <source>
        <dbReference type="ARBA" id="ARBA00047685"/>
    </source>
</evidence>
<keyword evidence="12" id="KW-0408">Iron</keyword>
<evidence type="ECO:0000256" key="21">
    <source>
        <dbReference type="ARBA" id="ARBA00048996"/>
    </source>
</evidence>
<evidence type="ECO:0000256" key="23">
    <source>
        <dbReference type="ARBA" id="ARBA00049714"/>
    </source>
</evidence>
<dbReference type="EC" id="1.3.1.1" evidence="24"/>
<dbReference type="PROSITE" id="PS51379">
    <property type="entry name" value="4FE4S_FER_2"/>
    <property type="match status" value="2"/>
</dbReference>
<reference evidence="27" key="2">
    <citation type="submission" date="2022-06" db="EMBL/GenBank/DDBJ databases">
        <authorList>
            <person name="Holder M.E."/>
            <person name="Ajami N.J."/>
            <person name="Petrosino J.F."/>
        </authorList>
    </citation>
    <scope>NUCLEOTIDE SEQUENCE</scope>
    <source>
        <strain evidence="27">RMA 8861</strain>
    </source>
</reference>
<comment type="catalytic activity">
    <reaction evidence="19">
        <text>5,6-dihydrothymine + NAD(+) = thymine + NADH + H(+)</text>
        <dbReference type="Rhea" id="RHEA:28791"/>
        <dbReference type="ChEBI" id="CHEBI:15378"/>
        <dbReference type="ChEBI" id="CHEBI:17821"/>
        <dbReference type="ChEBI" id="CHEBI:27468"/>
        <dbReference type="ChEBI" id="CHEBI:57540"/>
        <dbReference type="ChEBI" id="CHEBI:57945"/>
        <dbReference type="EC" id="1.3.1.1"/>
    </reaction>
</comment>
<dbReference type="Gene3D" id="3.20.20.70">
    <property type="entry name" value="Aldolase class I"/>
    <property type="match status" value="1"/>
</dbReference>
<evidence type="ECO:0000256" key="22">
    <source>
        <dbReference type="ARBA" id="ARBA00049578"/>
    </source>
</evidence>
<dbReference type="EC" id="1.3.1.14" evidence="6"/>
<evidence type="ECO:0000259" key="25">
    <source>
        <dbReference type="PROSITE" id="PS51379"/>
    </source>
</evidence>
<dbReference type="RefSeq" id="WP_066676112.1">
    <property type="nucleotide sequence ID" value="NZ_CABMIZ010000013.1"/>
</dbReference>
<evidence type="ECO:0000313" key="29">
    <source>
        <dbReference type="Proteomes" id="UP001055437"/>
    </source>
</evidence>
<dbReference type="Proteomes" id="UP001055437">
    <property type="component" value="Chromosome"/>
</dbReference>
<feature type="domain" description="4Fe-4S ferredoxin-type" evidence="25">
    <location>
        <begin position="335"/>
        <end position="367"/>
    </location>
</feature>
<evidence type="ECO:0000256" key="17">
    <source>
        <dbReference type="ARBA" id="ARBA00032046"/>
    </source>
</evidence>
<evidence type="ECO:0000313" key="28">
    <source>
        <dbReference type="Proteomes" id="UP000280586"/>
    </source>
</evidence>
<evidence type="ECO:0000256" key="7">
    <source>
        <dbReference type="ARBA" id="ARBA00018101"/>
    </source>
</evidence>
<dbReference type="CDD" id="cd02940">
    <property type="entry name" value="DHPD_FMN"/>
    <property type="match status" value="1"/>
</dbReference>
<comment type="similarity">
    <text evidence="4">Belongs to the dihydroorotate dehydrogenase family. Type 1 subfamily.</text>
</comment>
<reference evidence="26 28" key="1">
    <citation type="submission" date="2017-09" db="EMBL/GenBank/DDBJ databases">
        <authorList>
            <person name="Thomas P."/>
            <person name="Seyboldt C."/>
        </authorList>
    </citation>
    <scope>NUCLEOTIDE SEQUENCE [LARGE SCALE GENOMIC DNA]</scope>
    <source>
        <strain evidence="26 28">DSM 7534</strain>
    </source>
</reference>
<evidence type="ECO:0000256" key="2">
    <source>
        <dbReference type="ARBA" id="ARBA00003616"/>
    </source>
</evidence>
<evidence type="ECO:0000313" key="26">
    <source>
        <dbReference type="EMBL" id="AYE35596.1"/>
    </source>
</evidence>
<dbReference type="SUPFAM" id="SSF51395">
    <property type="entry name" value="FMN-linked oxidoreductases"/>
    <property type="match status" value="1"/>
</dbReference>
<keyword evidence="10" id="KW-0479">Metal-binding</keyword>
<evidence type="ECO:0000256" key="13">
    <source>
        <dbReference type="ARBA" id="ARBA00023014"/>
    </source>
</evidence>
<comment type="function">
    <text evidence="22">Involved in pyrimidine base degradation. Catalyzes physiologically the reduction of uracil to 5,6-dihydrouracil (DHU) by using NADH as a specific cosubstrate. It also catalyzes the reverse reaction and the reduction of thymine to 5,6-dihydrothymine (DHT).</text>
</comment>
<dbReference type="NCBIfam" id="NF006183">
    <property type="entry name" value="PRK08318.1"/>
    <property type="match status" value="1"/>
</dbReference>
<comment type="similarity">
    <text evidence="5">Belongs to the dihydropyrimidine dehydrogenase family.</text>
</comment>
<keyword evidence="14" id="KW-0520">NAD</keyword>
<evidence type="ECO:0000256" key="16">
    <source>
        <dbReference type="ARBA" id="ARBA00030119"/>
    </source>
</evidence>
<dbReference type="FunFam" id="3.20.20.70:FF:000027">
    <property type="entry name" value="Dihydropyrimidine dehydrogenase [NADP(+)]"/>
    <property type="match status" value="1"/>
</dbReference>
<evidence type="ECO:0000256" key="4">
    <source>
        <dbReference type="ARBA" id="ARBA00008008"/>
    </source>
</evidence>
<dbReference type="EMBL" id="CP099799">
    <property type="protein sequence ID" value="USS02201.1"/>
    <property type="molecule type" value="Genomic_DNA"/>
</dbReference>
<comment type="catalytic activity">
    <reaction evidence="21">
        <text>(S)-dihydroorotate + NAD(+) = orotate + NADH + H(+)</text>
        <dbReference type="Rhea" id="RHEA:13513"/>
        <dbReference type="ChEBI" id="CHEBI:15378"/>
        <dbReference type="ChEBI" id="CHEBI:30839"/>
        <dbReference type="ChEBI" id="CHEBI:30864"/>
        <dbReference type="ChEBI" id="CHEBI:57540"/>
        <dbReference type="ChEBI" id="CHEBI:57945"/>
        <dbReference type="EC" id="1.3.1.14"/>
    </reaction>
</comment>
<dbReference type="InterPro" id="IPR013785">
    <property type="entry name" value="Aldolase_TIM"/>
</dbReference>
<accession>A0A9N7PMA6</accession>
<dbReference type="GO" id="GO:0046872">
    <property type="term" value="F:metal ion binding"/>
    <property type="evidence" value="ECO:0007669"/>
    <property type="project" value="UniProtKB-KW"/>
</dbReference>
<name>A0A9N7PMA6_CLOSE</name>
<evidence type="ECO:0000256" key="3">
    <source>
        <dbReference type="ARBA" id="ARBA00004715"/>
    </source>
</evidence>
<dbReference type="AlphaFoldDB" id="A0A9N7PMA6"/>
<gene>
    <name evidence="27" type="primary">preA</name>
    <name evidence="26" type="ORF">CP523_14795</name>
    <name evidence="27" type="ORF">NH397_07235</name>
</gene>
<dbReference type="Pfam" id="PF14697">
    <property type="entry name" value="Fer4_21"/>
    <property type="match status" value="1"/>
</dbReference>
<dbReference type="KEGG" id="csep:CP523_14795"/>